<name>A0A261EY12_9BIFI</name>
<dbReference type="RefSeq" id="WP_143516323.1">
    <property type="nucleotide sequence ID" value="NZ_MWWR01000006.1"/>
</dbReference>
<gene>
    <name evidence="2" type="ORF">PSRA_0815</name>
</gene>
<dbReference type="AlphaFoldDB" id="A0A261EY12"/>
<evidence type="ECO:0000313" key="2">
    <source>
        <dbReference type="EMBL" id="OZG51735.1"/>
    </source>
</evidence>
<comment type="caution">
    <text evidence="2">The sequence shown here is derived from an EMBL/GenBank/DDBJ whole genome shotgun (WGS) entry which is preliminary data.</text>
</comment>
<dbReference type="EMBL" id="MWWR01000006">
    <property type="protein sequence ID" value="OZG51735.1"/>
    <property type="molecule type" value="Genomic_DNA"/>
</dbReference>
<organism evidence="2 3">
    <name type="scientific">Pseudoscardovia radai</name>
    <dbReference type="NCBI Taxonomy" id="987066"/>
    <lineage>
        <taxon>Bacteria</taxon>
        <taxon>Bacillati</taxon>
        <taxon>Actinomycetota</taxon>
        <taxon>Actinomycetes</taxon>
        <taxon>Bifidobacteriales</taxon>
        <taxon>Bifidobacteriaceae</taxon>
        <taxon>Pseudoscardovia</taxon>
    </lineage>
</organism>
<protein>
    <submittedName>
        <fullName evidence="2">Uncharacterized protein</fullName>
    </submittedName>
</protein>
<evidence type="ECO:0000313" key="3">
    <source>
        <dbReference type="Proteomes" id="UP000216725"/>
    </source>
</evidence>
<keyword evidence="3" id="KW-1185">Reference proteome</keyword>
<dbReference type="OrthoDB" id="3234261at2"/>
<dbReference type="Proteomes" id="UP000216725">
    <property type="component" value="Unassembled WGS sequence"/>
</dbReference>
<reference evidence="2 3" key="1">
    <citation type="journal article" date="2017" name="BMC Genomics">
        <title>Comparative genomic and phylogenomic analyses of the Bifidobacteriaceae family.</title>
        <authorList>
            <person name="Lugli G.A."/>
            <person name="Milani C."/>
            <person name="Turroni F."/>
            <person name="Duranti S."/>
            <person name="Mancabelli L."/>
            <person name="Mangifesta M."/>
            <person name="Ferrario C."/>
            <person name="Modesto M."/>
            <person name="Mattarelli P."/>
            <person name="Jiri K."/>
            <person name="van Sinderen D."/>
            <person name="Ventura M."/>
        </authorList>
    </citation>
    <scope>NUCLEOTIDE SEQUENCE [LARGE SCALE GENOMIC DNA]</scope>
    <source>
        <strain evidence="2 3">DSM 24742</strain>
    </source>
</reference>
<accession>A0A261EY12</accession>
<evidence type="ECO:0000256" key="1">
    <source>
        <dbReference type="SAM" id="MobiDB-lite"/>
    </source>
</evidence>
<sequence>MADKPHVYGDDPKDWDQDFDGPLDYRLPVLRPITDPEEQAKRQRELGITPQDPDEHKWVSSHAIALYRAGKPVNTFKLQAEYRRLKKEGKL</sequence>
<feature type="region of interest" description="Disordered" evidence="1">
    <location>
        <begin position="35"/>
        <end position="55"/>
    </location>
</feature>
<proteinExistence type="predicted"/>